<dbReference type="Gene3D" id="3.80.10.10">
    <property type="entry name" value="Ribonuclease Inhibitor"/>
    <property type="match status" value="1"/>
</dbReference>
<keyword evidence="2" id="KW-0433">Leucine-rich repeat</keyword>
<keyword evidence="7" id="KW-0687">Ribonucleoprotein</keyword>
<evidence type="ECO:0000313" key="8">
    <source>
        <dbReference type="Proteomes" id="UP000728185"/>
    </source>
</evidence>
<dbReference type="AlphaFoldDB" id="A0A8E0S4C0"/>
<evidence type="ECO:0000256" key="4">
    <source>
        <dbReference type="ARBA" id="ARBA00023242"/>
    </source>
</evidence>
<feature type="non-terminal residue" evidence="7">
    <location>
        <position position="1"/>
    </location>
</feature>
<dbReference type="InterPro" id="IPR044640">
    <property type="entry name" value="RU2A"/>
</dbReference>
<dbReference type="FunFam" id="3.80.10.10:FF:000026">
    <property type="entry name" value="U2 small nuclear ribonucleoprotein A"/>
    <property type="match status" value="1"/>
</dbReference>
<organism evidence="7 8">
    <name type="scientific">Fasciolopsis buskii</name>
    <dbReference type="NCBI Taxonomy" id="27845"/>
    <lineage>
        <taxon>Eukaryota</taxon>
        <taxon>Metazoa</taxon>
        <taxon>Spiralia</taxon>
        <taxon>Lophotrochozoa</taxon>
        <taxon>Platyhelminthes</taxon>
        <taxon>Trematoda</taxon>
        <taxon>Digenea</taxon>
        <taxon>Plagiorchiida</taxon>
        <taxon>Echinostomata</taxon>
        <taxon>Echinostomatoidea</taxon>
        <taxon>Fasciolidae</taxon>
        <taxon>Fasciolopsis</taxon>
    </lineage>
</organism>
<dbReference type="PANTHER" id="PTHR10552:SF6">
    <property type="entry name" value="U2 SMALL NUCLEAR RIBONUCLEOPROTEIN A"/>
    <property type="match status" value="1"/>
</dbReference>
<comment type="similarity">
    <text evidence="5">Belongs to the U2 small nuclear ribonucleoprotein A family.</text>
</comment>
<dbReference type="GO" id="GO:0030620">
    <property type="term" value="F:U2 snRNA binding"/>
    <property type="evidence" value="ECO:0007669"/>
    <property type="project" value="InterPro"/>
</dbReference>
<dbReference type="GO" id="GO:0000398">
    <property type="term" value="P:mRNA splicing, via spliceosome"/>
    <property type="evidence" value="ECO:0007669"/>
    <property type="project" value="InterPro"/>
</dbReference>
<dbReference type="GO" id="GO:0005686">
    <property type="term" value="C:U2 snRNP"/>
    <property type="evidence" value="ECO:0007669"/>
    <property type="project" value="TreeGrafter"/>
</dbReference>
<sequence>MVRLTAELIENAPQFTNPIKDRELDLHGYKFPAIENMGSTLDQFDTIDLSGNEIRKLDGFPLLKRLKTLILNNNKIIRIAEDLGQQLPYLNTLILTGNSFTELRELDPLATCDKLTFLTLTHCPVTMRANYRLYVVSLLPSLRFLDYKRVTHSERKLATSMFKRLPALVSGADSGKGAPGLRNGIRAQNSTSKMATVKTFIPGAPLYSNAADKENASSVDGGGGPAGGTRDASSMPPPPSVPVQTGTKRPGGSAQDLYAIQEAIKRARTMDEVDRLHQLLSSGQFAGFAVQWQQQLRLQQQQNQQQRQQQQQQQQEQEQQKQQEQENGTSSMVVEEETEGDEQ</sequence>
<evidence type="ECO:0000256" key="6">
    <source>
        <dbReference type="SAM" id="MobiDB-lite"/>
    </source>
</evidence>
<accession>A0A8E0S4C0</accession>
<feature type="region of interest" description="Disordered" evidence="6">
    <location>
        <begin position="211"/>
        <end position="253"/>
    </location>
</feature>
<dbReference type="InterPro" id="IPR032675">
    <property type="entry name" value="LRR_dom_sf"/>
</dbReference>
<dbReference type="Pfam" id="PF14580">
    <property type="entry name" value="LRR_9"/>
    <property type="match status" value="1"/>
</dbReference>
<gene>
    <name evidence="7" type="ORF">FBUS_11805</name>
</gene>
<dbReference type="OrthoDB" id="433501at2759"/>
<feature type="compositionally biased region" description="Low complexity" evidence="6">
    <location>
        <begin position="298"/>
        <end position="317"/>
    </location>
</feature>
<comment type="caution">
    <text evidence="7">The sequence shown here is derived from an EMBL/GenBank/DDBJ whole genome shotgun (WGS) entry which is preliminary data.</text>
</comment>
<reference evidence="7" key="1">
    <citation type="submission" date="2019-05" db="EMBL/GenBank/DDBJ databases">
        <title>Annotation for the trematode Fasciolopsis buski.</title>
        <authorList>
            <person name="Choi Y.-J."/>
        </authorList>
    </citation>
    <scope>NUCLEOTIDE SEQUENCE</scope>
    <source>
        <strain evidence="7">HT</strain>
        <tissue evidence="7">Whole worm</tissue>
    </source>
</reference>
<name>A0A8E0S4C0_9TREM</name>
<evidence type="ECO:0000256" key="3">
    <source>
        <dbReference type="ARBA" id="ARBA00022737"/>
    </source>
</evidence>
<protein>
    <submittedName>
        <fullName evidence="7">U2 small nuclear ribonucleoprotein A</fullName>
    </submittedName>
</protein>
<dbReference type="SUPFAM" id="SSF52058">
    <property type="entry name" value="L domain-like"/>
    <property type="match status" value="1"/>
</dbReference>
<evidence type="ECO:0000256" key="2">
    <source>
        <dbReference type="ARBA" id="ARBA00022614"/>
    </source>
</evidence>
<keyword evidence="4" id="KW-0539">Nucleus</keyword>
<keyword evidence="8" id="KW-1185">Reference proteome</keyword>
<feature type="region of interest" description="Disordered" evidence="6">
    <location>
        <begin position="298"/>
        <end position="343"/>
    </location>
</feature>
<feature type="compositionally biased region" description="Acidic residues" evidence="6">
    <location>
        <begin position="334"/>
        <end position="343"/>
    </location>
</feature>
<keyword evidence="3" id="KW-0677">Repeat</keyword>
<comment type="subcellular location">
    <subcellularLocation>
        <location evidence="1">Nucleus</location>
    </subcellularLocation>
</comment>
<evidence type="ECO:0000313" key="7">
    <source>
        <dbReference type="EMBL" id="KAA0195833.1"/>
    </source>
</evidence>
<dbReference type="PANTHER" id="PTHR10552">
    <property type="entry name" value="U2 SMALL NUCLEAR RIBONUCLEOPROTEIN A"/>
    <property type="match status" value="1"/>
</dbReference>
<evidence type="ECO:0000256" key="5">
    <source>
        <dbReference type="ARBA" id="ARBA00024196"/>
    </source>
</evidence>
<evidence type="ECO:0000256" key="1">
    <source>
        <dbReference type="ARBA" id="ARBA00004123"/>
    </source>
</evidence>
<dbReference type="Proteomes" id="UP000728185">
    <property type="component" value="Unassembled WGS sequence"/>
</dbReference>
<dbReference type="EMBL" id="LUCM01003425">
    <property type="protein sequence ID" value="KAA0195833.1"/>
    <property type="molecule type" value="Genomic_DNA"/>
</dbReference>
<proteinExistence type="inferred from homology"/>